<dbReference type="AlphaFoldDB" id="A0A2M8Z1E2"/>
<keyword evidence="2" id="KW-0560">Oxidoreductase</keyword>
<protein>
    <submittedName>
        <fullName evidence="4">Putative nitroreductase</fullName>
    </submittedName>
</protein>
<feature type="domain" description="Putative nitroreductase TM1586" evidence="3">
    <location>
        <begin position="8"/>
        <end position="247"/>
    </location>
</feature>
<proteinExistence type="inferred from homology"/>
<dbReference type="GO" id="GO:0016491">
    <property type="term" value="F:oxidoreductase activity"/>
    <property type="evidence" value="ECO:0007669"/>
    <property type="project" value="UniProtKB-KW"/>
</dbReference>
<dbReference type="SUPFAM" id="SSF55469">
    <property type="entry name" value="FMN-dependent nitroreductase-like"/>
    <property type="match status" value="1"/>
</dbReference>
<accession>A0A2M8Z1E2</accession>
<evidence type="ECO:0000256" key="1">
    <source>
        <dbReference type="ARBA" id="ARBA00007118"/>
    </source>
</evidence>
<dbReference type="PANTHER" id="PTHR43673:SF10">
    <property type="entry name" value="NADH DEHYDROGENASE_NAD(P)H NITROREDUCTASE XCC3605-RELATED"/>
    <property type="match status" value="1"/>
</dbReference>
<sequence>MKMDFPVAKTVNARSSVRTYENRDLSANEKDQINAYINKLSNPFSADVTFRLLEKASSSDREKLGTYGVIKGAGNYIAASAADKELALEALGYSFEKLVLYATSLGLGTCWLGGTFNRSGFAAAMNLKEGDLFPCISPIGYPAGKKRTMESLMRWVSKADQRKEWSELFFKQNFSQPLTKDDAGEFAFPLEMVRLAPSAVNKQPWRIVQDKDTYHFYLARSLKSENDKVDIQRVDMGIATCHFHMAALERELSGKFQKLAKPEIPTPEQVQYIISWLPGK</sequence>
<evidence type="ECO:0000259" key="3">
    <source>
        <dbReference type="Pfam" id="PF14512"/>
    </source>
</evidence>
<dbReference type="EMBL" id="PGET01000001">
    <property type="protein sequence ID" value="PJJ27255.1"/>
    <property type="molecule type" value="Genomic_DNA"/>
</dbReference>
<comment type="caution">
    <text evidence="4">The sequence shown here is derived from an EMBL/GenBank/DDBJ whole genome shotgun (WGS) entry which is preliminary data.</text>
</comment>
<gene>
    <name evidence="4" type="ORF">H171_0717</name>
</gene>
<evidence type="ECO:0000313" key="4">
    <source>
        <dbReference type="EMBL" id="PJJ27255.1"/>
    </source>
</evidence>
<comment type="similarity">
    <text evidence="1">Belongs to the nitroreductase family.</text>
</comment>
<dbReference type="OrthoDB" id="9814075at2"/>
<evidence type="ECO:0000256" key="2">
    <source>
        <dbReference type="ARBA" id="ARBA00023002"/>
    </source>
</evidence>
<dbReference type="InterPro" id="IPR029478">
    <property type="entry name" value="TM1586_NiRdase"/>
</dbReference>
<dbReference type="Gene3D" id="3.40.109.10">
    <property type="entry name" value="NADH Oxidase"/>
    <property type="match status" value="1"/>
</dbReference>
<dbReference type="Pfam" id="PF14512">
    <property type="entry name" value="TM1586_NiRdase"/>
    <property type="match status" value="1"/>
</dbReference>
<reference evidence="4 5" key="1">
    <citation type="submission" date="2017-11" db="EMBL/GenBank/DDBJ databases">
        <title>Understudied soil microbes with underappreciated capabilities: Untangling the Clostridium saccharolyticum group.</title>
        <authorList>
            <person name="Leschine S."/>
        </authorList>
    </citation>
    <scope>NUCLEOTIDE SEQUENCE [LARGE SCALE GENOMIC DNA]</scope>
    <source>
        <strain evidence="4 5">18A</strain>
    </source>
</reference>
<dbReference type="RefSeq" id="WP_100303916.1">
    <property type="nucleotide sequence ID" value="NZ_PGET01000001.1"/>
</dbReference>
<dbReference type="Gene3D" id="3.40.109.30">
    <property type="entry name" value="putative nitroreductase (tm1586), domain 2"/>
    <property type="match status" value="1"/>
</dbReference>
<name>A0A2M8Z1E2_9FIRM</name>
<dbReference type="PANTHER" id="PTHR43673">
    <property type="entry name" value="NAD(P)H NITROREDUCTASE YDGI-RELATED"/>
    <property type="match status" value="1"/>
</dbReference>
<evidence type="ECO:0000313" key="5">
    <source>
        <dbReference type="Proteomes" id="UP000231092"/>
    </source>
</evidence>
<dbReference type="InterPro" id="IPR000415">
    <property type="entry name" value="Nitroreductase-like"/>
</dbReference>
<organism evidence="4 5">
    <name type="scientific">[Clostridium] celerecrescens 18A</name>
    <dbReference type="NCBI Taxonomy" id="1286362"/>
    <lineage>
        <taxon>Bacteria</taxon>
        <taxon>Bacillati</taxon>
        <taxon>Bacillota</taxon>
        <taxon>Clostridia</taxon>
        <taxon>Lachnospirales</taxon>
        <taxon>Lachnospiraceae</taxon>
        <taxon>Lacrimispora</taxon>
    </lineage>
</organism>
<dbReference type="Proteomes" id="UP000231092">
    <property type="component" value="Unassembled WGS sequence"/>
</dbReference>